<comment type="caution">
    <text evidence="2">The sequence shown here is derived from an EMBL/GenBank/DDBJ whole genome shotgun (WGS) entry which is preliminary data.</text>
</comment>
<feature type="transmembrane region" description="Helical" evidence="1">
    <location>
        <begin position="268"/>
        <end position="295"/>
    </location>
</feature>
<reference evidence="2" key="1">
    <citation type="submission" date="2023-07" db="EMBL/GenBank/DDBJ databases">
        <title>Black Yeasts Isolated from many extreme environments.</title>
        <authorList>
            <person name="Coleine C."/>
            <person name="Stajich J.E."/>
            <person name="Selbmann L."/>
        </authorList>
    </citation>
    <scope>NUCLEOTIDE SEQUENCE</scope>
    <source>
        <strain evidence="2">CCFEE 5485</strain>
    </source>
</reference>
<accession>A0AAE0WPL9</accession>
<gene>
    <name evidence="2" type="ORF">LTR78_004568</name>
</gene>
<proteinExistence type="predicted"/>
<protein>
    <submittedName>
        <fullName evidence="2">Uncharacterized protein</fullName>
    </submittedName>
</protein>
<keyword evidence="1" id="KW-1133">Transmembrane helix</keyword>
<dbReference type="PANTHER" id="PTHR28019:SF7">
    <property type="entry name" value="SUR7 PROTEIN"/>
    <property type="match status" value="1"/>
</dbReference>
<dbReference type="GO" id="GO:0031505">
    <property type="term" value="P:fungal-type cell wall organization"/>
    <property type="evidence" value="ECO:0007669"/>
    <property type="project" value="TreeGrafter"/>
</dbReference>
<dbReference type="GO" id="GO:0005886">
    <property type="term" value="C:plasma membrane"/>
    <property type="evidence" value="ECO:0007669"/>
    <property type="project" value="TreeGrafter"/>
</dbReference>
<dbReference type="GO" id="GO:0051285">
    <property type="term" value="C:cell cortex of cell tip"/>
    <property type="evidence" value="ECO:0007669"/>
    <property type="project" value="TreeGrafter"/>
</dbReference>
<dbReference type="InterPro" id="IPR052413">
    <property type="entry name" value="SUR7_domain"/>
</dbReference>
<feature type="transmembrane region" description="Helical" evidence="1">
    <location>
        <begin position="42"/>
        <end position="63"/>
    </location>
</feature>
<evidence type="ECO:0000313" key="3">
    <source>
        <dbReference type="Proteomes" id="UP001274830"/>
    </source>
</evidence>
<organism evidence="2 3">
    <name type="scientific">Recurvomyces mirabilis</name>
    <dbReference type="NCBI Taxonomy" id="574656"/>
    <lineage>
        <taxon>Eukaryota</taxon>
        <taxon>Fungi</taxon>
        <taxon>Dikarya</taxon>
        <taxon>Ascomycota</taxon>
        <taxon>Pezizomycotina</taxon>
        <taxon>Dothideomycetes</taxon>
        <taxon>Dothideomycetidae</taxon>
        <taxon>Mycosphaerellales</taxon>
        <taxon>Teratosphaeriaceae</taxon>
        <taxon>Recurvomyces</taxon>
    </lineage>
</organism>
<dbReference type="AlphaFoldDB" id="A0AAE0WPL9"/>
<feature type="transmembrane region" description="Helical" evidence="1">
    <location>
        <begin position="235"/>
        <end position="256"/>
    </location>
</feature>
<dbReference type="EMBL" id="JAUTXT010000014">
    <property type="protein sequence ID" value="KAK3675485.1"/>
    <property type="molecule type" value="Genomic_DNA"/>
</dbReference>
<evidence type="ECO:0000313" key="2">
    <source>
        <dbReference type="EMBL" id="KAK3675485.1"/>
    </source>
</evidence>
<sequence length="393" mass="41339">MLPLIKALFLARKAKQVYDGHNCKAAKARTPMSKTNRVRLTALLPVTLTAIALLLAFLCVYAGNKPGYMEDYAVFTLNVSRIGENQLASLDQKINSIHLKREVSLPAIATPTVTSGPSISNIPTTFMTMAPRGVISSLTAKAGSDVSAATSAAHSKATSIGSAAASAASSATAAAATNLIKAVNKAYHGVIADLKLKDFYSIHISSACSGTYQFQNGTNVTVGDSGVPTTGLIRILYWVGIIHVAIALILGLVGLLKPTRKFALFNIFGTLPALVLLFLASSVTHGVAVGAGHLINFIGQSVGIAGYPGTKFLHLTWATTVLLLINMLMWTGIFFMVKRDGVVETSTGPMQSSGFGPFGFGGRKRMDRTSVIAMGPVSHPAPVRLDQNGHAMI</sequence>
<feature type="transmembrane region" description="Helical" evidence="1">
    <location>
        <begin position="315"/>
        <end position="337"/>
    </location>
</feature>
<keyword evidence="1" id="KW-0472">Membrane</keyword>
<name>A0AAE0WPL9_9PEZI</name>
<keyword evidence="3" id="KW-1185">Reference proteome</keyword>
<dbReference type="PANTHER" id="PTHR28019">
    <property type="entry name" value="CELL MEMBRANE PROTEIN YLR413W-RELATED"/>
    <property type="match status" value="1"/>
</dbReference>
<dbReference type="Proteomes" id="UP001274830">
    <property type="component" value="Unassembled WGS sequence"/>
</dbReference>
<keyword evidence="1" id="KW-0812">Transmembrane</keyword>
<evidence type="ECO:0000256" key="1">
    <source>
        <dbReference type="SAM" id="Phobius"/>
    </source>
</evidence>